<dbReference type="RefSeq" id="WP_196939522.1">
    <property type="nucleotide sequence ID" value="NZ_MU158690.1"/>
</dbReference>
<evidence type="ECO:0000313" key="1">
    <source>
        <dbReference type="EMBL" id="MBE8721570.1"/>
    </source>
</evidence>
<comment type="caution">
    <text evidence="1">The sequence shown here is derived from an EMBL/GenBank/DDBJ whole genome shotgun (WGS) entry which is preliminary data.</text>
</comment>
<reference evidence="1 2" key="1">
    <citation type="submission" date="2018-02" db="EMBL/GenBank/DDBJ databases">
        <title>Sphingobacterium KA21.</title>
        <authorList>
            <person name="Vasarhelyi B.M."/>
            <person name="Deshmukh S."/>
            <person name="Balint B."/>
            <person name="Kukolya J."/>
        </authorList>
    </citation>
    <scope>NUCLEOTIDE SEQUENCE [LARGE SCALE GENOMIC DNA]</scope>
    <source>
        <strain evidence="1 2">Ka21</strain>
    </source>
</reference>
<dbReference type="EMBL" id="PSKQ01000021">
    <property type="protein sequence ID" value="MBE8721570.1"/>
    <property type="molecule type" value="Genomic_DNA"/>
</dbReference>
<name>A0ABR9T8D5_9SPHI</name>
<protein>
    <recommendedName>
        <fullName evidence="3">WYL domain-containing protein</fullName>
    </recommendedName>
</protein>
<accession>A0ABR9T8D5</accession>
<gene>
    <name evidence="1" type="ORF">C4F40_12655</name>
</gene>
<sequence>MLKKLVELLEPKKGGRKKLIHYLMEELGKSESAVYRRLKDAKSVPVEELQSLVEENDLGWAIFDGSREETSVLQHIKLQSLTEESLQEYIAKLWRELDRAVAEQDNSILILAQDIPLIHYMCLPDILCFRLFDWATQLQQFKGNYSDFALRYKGMCTRISEASHCSWYVKRPSTELWNECTLVPLMRSIRYQYGRNALNERELSLIEQALNKIIATLRSWLQRGSKDGNGDVKFELYDSYANLPIHILSYSLEGQVRKLITVDPFWQMLMDDVLDEEEDRAVRFKAIFSRSSCLNSVSEVEQATFFGKLETQVTDFFAGLKEQ</sequence>
<dbReference type="Proteomes" id="UP000618319">
    <property type="component" value="Unassembled WGS sequence"/>
</dbReference>
<evidence type="ECO:0000313" key="2">
    <source>
        <dbReference type="Proteomes" id="UP000618319"/>
    </source>
</evidence>
<proteinExistence type="predicted"/>
<organism evidence="1 2">
    <name type="scientific">Sphingobacterium pedocola</name>
    <dbReference type="NCBI Taxonomy" id="2082722"/>
    <lineage>
        <taxon>Bacteria</taxon>
        <taxon>Pseudomonadati</taxon>
        <taxon>Bacteroidota</taxon>
        <taxon>Sphingobacteriia</taxon>
        <taxon>Sphingobacteriales</taxon>
        <taxon>Sphingobacteriaceae</taxon>
        <taxon>Sphingobacterium</taxon>
    </lineage>
</organism>
<keyword evidence="2" id="KW-1185">Reference proteome</keyword>
<evidence type="ECO:0008006" key="3">
    <source>
        <dbReference type="Google" id="ProtNLM"/>
    </source>
</evidence>